<dbReference type="GO" id="GO:0005886">
    <property type="term" value="C:plasma membrane"/>
    <property type="evidence" value="ECO:0007669"/>
    <property type="project" value="UniProtKB-SubCell"/>
</dbReference>
<evidence type="ECO:0000259" key="7">
    <source>
        <dbReference type="SMART" id="SM00014"/>
    </source>
</evidence>
<dbReference type="EMBL" id="CAFBLP010000031">
    <property type="protein sequence ID" value="CAB4879815.1"/>
    <property type="molecule type" value="Genomic_DNA"/>
</dbReference>
<reference evidence="8" key="1">
    <citation type="submission" date="2020-05" db="EMBL/GenBank/DDBJ databases">
        <authorList>
            <person name="Chiriac C."/>
            <person name="Salcher M."/>
            <person name="Ghai R."/>
            <person name="Kavagutti S V."/>
        </authorList>
    </citation>
    <scope>NUCLEOTIDE SEQUENCE</scope>
</reference>
<keyword evidence="4" id="KW-0378">Hydrolase</keyword>
<evidence type="ECO:0000256" key="2">
    <source>
        <dbReference type="ARBA" id="ARBA00022475"/>
    </source>
</evidence>
<dbReference type="InterPro" id="IPR036938">
    <property type="entry name" value="PAP2/HPO_sf"/>
</dbReference>
<evidence type="ECO:0000256" key="3">
    <source>
        <dbReference type="ARBA" id="ARBA00022692"/>
    </source>
</evidence>
<keyword evidence="6" id="KW-0472">Membrane</keyword>
<dbReference type="SMART" id="SM00014">
    <property type="entry name" value="acidPPc"/>
    <property type="match status" value="1"/>
</dbReference>
<dbReference type="InterPro" id="IPR000326">
    <property type="entry name" value="PAP2/HPO"/>
</dbReference>
<dbReference type="Gene3D" id="1.20.144.10">
    <property type="entry name" value="Phosphatidic acid phosphatase type 2/haloperoxidase"/>
    <property type="match status" value="1"/>
</dbReference>
<comment type="subcellular location">
    <subcellularLocation>
        <location evidence="1">Cell membrane</location>
        <topology evidence="1">Multi-pass membrane protein</topology>
    </subcellularLocation>
</comment>
<dbReference type="Pfam" id="PF01569">
    <property type="entry name" value="PAP2"/>
    <property type="match status" value="1"/>
</dbReference>
<evidence type="ECO:0000256" key="5">
    <source>
        <dbReference type="ARBA" id="ARBA00022989"/>
    </source>
</evidence>
<keyword evidence="2" id="KW-1003">Cell membrane</keyword>
<accession>A0A6J7EES5</accession>
<gene>
    <name evidence="8" type="ORF">UFOPK3376_01394</name>
</gene>
<protein>
    <submittedName>
        <fullName evidence="8">Unannotated protein</fullName>
    </submittedName>
</protein>
<sequence length="176" mass="18887">MTPIARFDQWADDQLETLRGNPTADVLFSTASHLGDFSVIWHIIGVARGLTSERRANQAIVLSAVLGAESLIVNQGIKRLFRRTRPTETGDDRYEVRRPSTSSFPSGHASSAFVAATLLTAWGGRRTAPLWFGVASIVAVSRAYVRIHHASDVIGGAVVGLGLGAIARRIARAVLA</sequence>
<keyword evidence="5" id="KW-1133">Transmembrane helix</keyword>
<feature type="domain" description="Phosphatidic acid phosphatase type 2/haloperoxidase" evidence="7">
    <location>
        <begin position="61"/>
        <end position="168"/>
    </location>
</feature>
<organism evidence="8">
    <name type="scientific">freshwater metagenome</name>
    <dbReference type="NCBI Taxonomy" id="449393"/>
    <lineage>
        <taxon>unclassified sequences</taxon>
        <taxon>metagenomes</taxon>
        <taxon>ecological metagenomes</taxon>
    </lineage>
</organism>
<evidence type="ECO:0000256" key="1">
    <source>
        <dbReference type="ARBA" id="ARBA00004651"/>
    </source>
</evidence>
<keyword evidence="3" id="KW-0812">Transmembrane</keyword>
<dbReference type="GO" id="GO:0016787">
    <property type="term" value="F:hydrolase activity"/>
    <property type="evidence" value="ECO:0007669"/>
    <property type="project" value="UniProtKB-KW"/>
</dbReference>
<dbReference type="SUPFAM" id="SSF48317">
    <property type="entry name" value="Acid phosphatase/Vanadium-dependent haloperoxidase"/>
    <property type="match status" value="1"/>
</dbReference>
<dbReference type="CDD" id="cd01610">
    <property type="entry name" value="PAP2_like"/>
    <property type="match status" value="1"/>
</dbReference>
<dbReference type="PANTHER" id="PTHR14969:SF62">
    <property type="entry name" value="DECAPRENYLPHOSPHORYL-5-PHOSPHORIBOSE PHOSPHATASE RV3807C-RELATED"/>
    <property type="match status" value="1"/>
</dbReference>
<evidence type="ECO:0000256" key="4">
    <source>
        <dbReference type="ARBA" id="ARBA00022801"/>
    </source>
</evidence>
<dbReference type="PANTHER" id="PTHR14969">
    <property type="entry name" value="SPHINGOSINE-1-PHOSPHATE PHOSPHOHYDROLASE"/>
    <property type="match status" value="1"/>
</dbReference>
<proteinExistence type="predicted"/>
<name>A0A6J7EES5_9ZZZZ</name>
<evidence type="ECO:0000256" key="6">
    <source>
        <dbReference type="ARBA" id="ARBA00023136"/>
    </source>
</evidence>
<evidence type="ECO:0000313" key="8">
    <source>
        <dbReference type="EMBL" id="CAB4879815.1"/>
    </source>
</evidence>
<dbReference type="AlphaFoldDB" id="A0A6J7EES5"/>